<accession>A0AA38WET5</accession>
<dbReference type="InterPro" id="IPR001005">
    <property type="entry name" value="SANT/Myb"/>
</dbReference>
<keyword evidence="3" id="KW-0805">Transcription regulation</keyword>
<dbReference type="PANTHER" id="PTHR47997">
    <property type="entry name" value="MYB DOMAIN PROTEIN 55"/>
    <property type="match status" value="1"/>
</dbReference>
<evidence type="ECO:0000256" key="3">
    <source>
        <dbReference type="ARBA" id="ARBA00023015"/>
    </source>
</evidence>
<protein>
    <submittedName>
        <fullName evidence="9">Uncharacterized protein</fullName>
    </submittedName>
</protein>
<evidence type="ECO:0000313" key="10">
    <source>
        <dbReference type="Proteomes" id="UP001172457"/>
    </source>
</evidence>
<feature type="domain" description="HTH myb-type" evidence="8">
    <location>
        <begin position="13"/>
        <end position="61"/>
    </location>
</feature>
<comment type="caution">
    <text evidence="9">The sequence shown here is derived from an EMBL/GenBank/DDBJ whole genome shotgun (WGS) entry which is preliminary data.</text>
</comment>
<keyword evidence="6" id="KW-0539">Nucleus</keyword>
<gene>
    <name evidence="9" type="ORF">OSB04_022088</name>
</gene>
<evidence type="ECO:0000313" key="9">
    <source>
        <dbReference type="EMBL" id="KAJ9549545.1"/>
    </source>
</evidence>
<dbReference type="GO" id="GO:0003677">
    <property type="term" value="F:DNA binding"/>
    <property type="evidence" value="ECO:0007669"/>
    <property type="project" value="UniProtKB-KW"/>
</dbReference>
<dbReference type="GO" id="GO:0005634">
    <property type="term" value="C:nucleus"/>
    <property type="evidence" value="ECO:0007669"/>
    <property type="project" value="UniProtKB-SubCell"/>
</dbReference>
<name>A0AA38WET5_9ASTR</name>
<dbReference type="InterPro" id="IPR009057">
    <property type="entry name" value="Homeodomain-like_sf"/>
</dbReference>
<dbReference type="SMART" id="SM00717">
    <property type="entry name" value="SANT"/>
    <property type="match status" value="2"/>
</dbReference>
<sequence length="288" mass="32537">MVRAPRFDKYGMKKGAWSVEEDNKLRAFIFRYGHPNWSELPKLAGLSRCGKSCRLRWMNYLRPDVKHGNFTKEEEDAIVALHNKLGNKWSQIAARLPGRSDNEIKNHWHTHLKTRSIAKDHQIMSKNEKVGSFEPGNAHNKECKVEKTNSINNQDAIRHVPQLAKGWSDFAEINNQDEVGILLAVLSSSYESPSSSSTSDDQPSPCLFSGSDNYAVPSNVTSQSFQHTTEGFWTDSLFLTETESMISSSDKMFSPLGSTDGFISEDSFQDDLMDDVLLWSTMDSCIFI</sequence>
<dbReference type="SUPFAM" id="SSF46689">
    <property type="entry name" value="Homeodomain-like"/>
    <property type="match status" value="1"/>
</dbReference>
<evidence type="ECO:0000256" key="2">
    <source>
        <dbReference type="ARBA" id="ARBA00022737"/>
    </source>
</evidence>
<evidence type="ECO:0000256" key="6">
    <source>
        <dbReference type="ARBA" id="ARBA00023242"/>
    </source>
</evidence>
<evidence type="ECO:0000256" key="1">
    <source>
        <dbReference type="ARBA" id="ARBA00004123"/>
    </source>
</evidence>
<dbReference type="Pfam" id="PF00249">
    <property type="entry name" value="Myb_DNA-binding"/>
    <property type="match status" value="2"/>
</dbReference>
<dbReference type="FunFam" id="1.10.10.60:FF:000015">
    <property type="entry name" value="Transcription factor RAX3"/>
    <property type="match status" value="1"/>
</dbReference>
<dbReference type="EMBL" id="JARYMX010000005">
    <property type="protein sequence ID" value="KAJ9549545.1"/>
    <property type="molecule type" value="Genomic_DNA"/>
</dbReference>
<evidence type="ECO:0000259" key="8">
    <source>
        <dbReference type="PROSITE" id="PS51294"/>
    </source>
</evidence>
<feature type="domain" description="HTH myb-type" evidence="8">
    <location>
        <begin position="62"/>
        <end position="116"/>
    </location>
</feature>
<organism evidence="9 10">
    <name type="scientific">Centaurea solstitialis</name>
    <name type="common">yellow star-thistle</name>
    <dbReference type="NCBI Taxonomy" id="347529"/>
    <lineage>
        <taxon>Eukaryota</taxon>
        <taxon>Viridiplantae</taxon>
        <taxon>Streptophyta</taxon>
        <taxon>Embryophyta</taxon>
        <taxon>Tracheophyta</taxon>
        <taxon>Spermatophyta</taxon>
        <taxon>Magnoliopsida</taxon>
        <taxon>eudicotyledons</taxon>
        <taxon>Gunneridae</taxon>
        <taxon>Pentapetalae</taxon>
        <taxon>asterids</taxon>
        <taxon>campanulids</taxon>
        <taxon>Asterales</taxon>
        <taxon>Asteraceae</taxon>
        <taxon>Carduoideae</taxon>
        <taxon>Cardueae</taxon>
        <taxon>Centaureinae</taxon>
        <taxon>Centaurea</taxon>
    </lineage>
</organism>
<dbReference type="PANTHER" id="PTHR47997:SF34">
    <property type="entry name" value="TRANSCRIPTION FACTOR MYB86-LIKE"/>
    <property type="match status" value="1"/>
</dbReference>
<dbReference type="PROSITE" id="PS51294">
    <property type="entry name" value="HTH_MYB"/>
    <property type="match status" value="2"/>
</dbReference>
<dbReference type="Gene3D" id="1.10.10.60">
    <property type="entry name" value="Homeodomain-like"/>
    <property type="match status" value="2"/>
</dbReference>
<dbReference type="InterPro" id="IPR017930">
    <property type="entry name" value="Myb_dom"/>
</dbReference>
<keyword evidence="4" id="KW-0238">DNA-binding</keyword>
<keyword evidence="5" id="KW-0804">Transcription</keyword>
<comment type="subcellular location">
    <subcellularLocation>
        <location evidence="1">Nucleus</location>
    </subcellularLocation>
</comment>
<feature type="domain" description="Myb-like" evidence="7">
    <location>
        <begin position="9"/>
        <end position="61"/>
    </location>
</feature>
<reference evidence="9" key="1">
    <citation type="submission" date="2023-03" db="EMBL/GenBank/DDBJ databases">
        <title>Chromosome-scale reference genome and RAD-based genetic map of yellow starthistle (Centaurea solstitialis) reveal putative structural variation and QTLs associated with invader traits.</title>
        <authorList>
            <person name="Reatini B."/>
            <person name="Cang F.A."/>
            <person name="Jiang Q."/>
            <person name="Mckibben M.T.W."/>
            <person name="Barker M.S."/>
            <person name="Rieseberg L.H."/>
            <person name="Dlugosch K.M."/>
        </authorList>
    </citation>
    <scope>NUCLEOTIDE SEQUENCE</scope>
    <source>
        <strain evidence="9">CAN-66</strain>
        <tissue evidence="9">Leaf</tissue>
    </source>
</reference>
<evidence type="ECO:0000256" key="5">
    <source>
        <dbReference type="ARBA" id="ARBA00023163"/>
    </source>
</evidence>
<dbReference type="CDD" id="cd00167">
    <property type="entry name" value="SANT"/>
    <property type="match status" value="2"/>
</dbReference>
<dbReference type="InterPro" id="IPR051953">
    <property type="entry name" value="Plant_SW-associated_TFs"/>
</dbReference>
<evidence type="ECO:0000259" key="7">
    <source>
        <dbReference type="PROSITE" id="PS50090"/>
    </source>
</evidence>
<dbReference type="PROSITE" id="PS50090">
    <property type="entry name" value="MYB_LIKE"/>
    <property type="match status" value="2"/>
</dbReference>
<dbReference type="AlphaFoldDB" id="A0AA38WET5"/>
<dbReference type="Proteomes" id="UP001172457">
    <property type="component" value="Chromosome 5"/>
</dbReference>
<keyword evidence="2" id="KW-0677">Repeat</keyword>
<keyword evidence="10" id="KW-1185">Reference proteome</keyword>
<proteinExistence type="predicted"/>
<evidence type="ECO:0000256" key="4">
    <source>
        <dbReference type="ARBA" id="ARBA00023125"/>
    </source>
</evidence>
<feature type="domain" description="Myb-like" evidence="7">
    <location>
        <begin position="62"/>
        <end position="112"/>
    </location>
</feature>